<feature type="domain" description="Cupin type-2" evidence="1">
    <location>
        <begin position="29"/>
        <end position="91"/>
    </location>
</feature>
<dbReference type="EMBL" id="JAPFFF010000016">
    <property type="protein sequence ID" value="KAK8865174.1"/>
    <property type="molecule type" value="Genomic_DNA"/>
</dbReference>
<dbReference type="CDD" id="cd02230">
    <property type="entry name" value="cupin_HP0902-like"/>
    <property type="match status" value="1"/>
</dbReference>
<gene>
    <name evidence="2" type="ORF">M9Y10_010709</name>
</gene>
<evidence type="ECO:0000259" key="1">
    <source>
        <dbReference type="Pfam" id="PF07883"/>
    </source>
</evidence>
<dbReference type="InterPro" id="IPR013096">
    <property type="entry name" value="Cupin_2"/>
</dbReference>
<evidence type="ECO:0000313" key="2">
    <source>
        <dbReference type="EMBL" id="KAK8865174.1"/>
    </source>
</evidence>
<evidence type="ECO:0000313" key="3">
    <source>
        <dbReference type="Proteomes" id="UP001470230"/>
    </source>
</evidence>
<dbReference type="Gene3D" id="2.60.120.10">
    <property type="entry name" value="Jelly Rolls"/>
    <property type="match status" value="1"/>
</dbReference>
<name>A0ABR2IP03_9EUKA</name>
<dbReference type="Pfam" id="PF07883">
    <property type="entry name" value="Cupin_2"/>
    <property type="match status" value="1"/>
</dbReference>
<dbReference type="InterPro" id="IPR014710">
    <property type="entry name" value="RmlC-like_jellyroll"/>
</dbReference>
<keyword evidence="3" id="KW-1185">Reference proteome</keyword>
<comment type="caution">
    <text evidence="2">The sequence shown here is derived from an EMBL/GenBank/DDBJ whole genome shotgun (WGS) entry which is preliminary data.</text>
</comment>
<proteinExistence type="predicted"/>
<accession>A0ABR2IP03</accession>
<dbReference type="SUPFAM" id="SSF51182">
    <property type="entry name" value="RmlC-like cupins"/>
    <property type="match status" value="1"/>
</dbReference>
<dbReference type="InterPro" id="IPR011051">
    <property type="entry name" value="RmlC_Cupin_sf"/>
</dbReference>
<dbReference type="PANTHER" id="PTHR37694">
    <property type="entry name" value="SLR8022 PROTEIN"/>
    <property type="match status" value="1"/>
</dbReference>
<protein>
    <recommendedName>
        <fullName evidence="1">Cupin type-2 domain-containing protein</fullName>
    </recommendedName>
</protein>
<organism evidence="2 3">
    <name type="scientific">Tritrichomonas musculus</name>
    <dbReference type="NCBI Taxonomy" id="1915356"/>
    <lineage>
        <taxon>Eukaryota</taxon>
        <taxon>Metamonada</taxon>
        <taxon>Parabasalia</taxon>
        <taxon>Tritrichomonadida</taxon>
        <taxon>Tritrichomonadidae</taxon>
        <taxon>Tritrichomonas</taxon>
    </lineage>
</organism>
<dbReference type="Proteomes" id="UP001470230">
    <property type="component" value="Unassembled WGS sequence"/>
</dbReference>
<dbReference type="PANTHER" id="PTHR37694:SF1">
    <property type="entry name" value="SLR8022 PROTEIN"/>
    <property type="match status" value="1"/>
</dbReference>
<sequence>MLSSKVDYVAGQIAKEVIISNDSGIVIEMAFDKGCELPTHVAQADVLVQILEGEMDFTIEGEVHHLKAGQFITMKPNIHHSLKAVERFKMLVTKLNAK</sequence>
<reference evidence="2 3" key="1">
    <citation type="submission" date="2024-04" db="EMBL/GenBank/DDBJ databases">
        <title>Tritrichomonas musculus Genome.</title>
        <authorList>
            <person name="Alves-Ferreira E."/>
            <person name="Grigg M."/>
            <person name="Lorenzi H."/>
            <person name="Galac M."/>
        </authorList>
    </citation>
    <scope>NUCLEOTIDE SEQUENCE [LARGE SCALE GENOMIC DNA]</scope>
    <source>
        <strain evidence="2 3">EAF2021</strain>
    </source>
</reference>